<evidence type="ECO:0000313" key="2">
    <source>
        <dbReference type="EMBL" id="QJA75341.1"/>
    </source>
</evidence>
<evidence type="ECO:0000256" key="1">
    <source>
        <dbReference type="SAM" id="Phobius"/>
    </source>
</evidence>
<dbReference type="EMBL" id="MT142157">
    <property type="protein sequence ID" value="QJA75341.1"/>
    <property type="molecule type" value="Genomic_DNA"/>
</dbReference>
<protein>
    <submittedName>
        <fullName evidence="2">Uncharacterized protein</fullName>
    </submittedName>
</protein>
<dbReference type="EMBL" id="MT142571">
    <property type="protein sequence ID" value="QJA85386.1"/>
    <property type="molecule type" value="Genomic_DNA"/>
</dbReference>
<proteinExistence type="predicted"/>
<organism evidence="2">
    <name type="scientific">viral metagenome</name>
    <dbReference type="NCBI Taxonomy" id="1070528"/>
    <lineage>
        <taxon>unclassified sequences</taxon>
        <taxon>metagenomes</taxon>
        <taxon>organismal metagenomes</taxon>
    </lineage>
</organism>
<evidence type="ECO:0000313" key="3">
    <source>
        <dbReference type="EMBL" id="QJA85386.1"/>
    </source>
</evidence>
<gene>
    <name evidence="2" type="ORF">MM415A01811_0004</name>
    <name evidence="3" type="ORF">MM415B02227_0002</name>
</gene>
<keyword evidence="1" id="KW-0472">Membrane</keyword>
<dbReference type="AlphaFoldDB" id="A0A6M3K137"/>
<keyword evidence="1" id="KW-0812">Transmembrane</keyword>
<keyword evidence="1" id="KW-1133">Transmembrane helix</keyword>
<feature type="transmembrane region" description="Helical" evidence="1">
    <location>
        <begin position="61"/>
        <end position="81"/>
    </location>
</feature>
<accession>A0A6M3K137</accession>
<name>A0A6M3K137_9ZZZZ</name>
<reference evidence="2" key="1">
    <citation type="submission" date="2020-03" db="EMBL/GenBank/DDBJ databases">
        <title>The deep terrestrial virosphere.</title>
        <authorList>
            <person name="Holmfeldt K."/>
            <person name="Nilsson E."/>
            <person name="Simone D."/>
            <person name="Lopez-Fernandez M."/>
            <person name="Wu X."/>
            <person name="de Brujin I."/>
            <person name="Lundin D."/>
            <person name="Andersson A."/>
            <person name="Bertilsson S."/>
            <person name="Dopson M."/>
        </authorList>
    </citation>
    <scope>NUCLEOTIDE SEQUENCE</scope>
    <source>
        <strain evidence="2">MM415A01811</strain>
        <strain evidence="3">MM415B02227</strain>
    </source>
</reference>
<sequence>MLENLEKRMLTLEIYMCNVQKMLEKITTNDLPHIQDSIVATRERVVEVQGAYKWLKGRQMLIIAGLGILFGAIIGLYVLLIEHGFKI</sequence>